<dbReference type="Proteomes" id="UP001274830">
    <property type="component" value="Unassembled WGS sequence"/>
</dbReference>
<accession>A0AAE1C218</accession>
<dbReference type="EMBL" id="JAUTXT010000015">
    <property type="protein sequence ID" value="KAK3675213.1"/>
    <property type="molecule type" value="Genomic_DNA"/>
</dbReference>
<feature type="region of interest" description="Disordered" evidence="2">
    <location>
        <begin position="358"/>
        <end position="404"/>
    </location>
</feature>
<evidence type="ECO:0000256" key="1">
    <source>
        <dbReference type="SAM" id="Coils"/>
    </source>
</evidence>
<feature type="region of interest" description="Disordered" evidence="2">
    <location>
        <begin position="465"/>
        <end position="513"/>
    </location>
</feature>
<feature type="region of interest" description="Disordered" evidence="2">
    <location>
        <begin position="779"/>
        <end position="929"/>
    </location>
</feature>
<feature type="region of interest" description="Disordered" evidence="2">
    <location>
        <begin position="550"/>
        <end position="593"/>
    </location>
</feature>
<feature type="region of interest" description="Disordered" evidence="2">
    <location>
        <begin position="703"/>
        <end position="723"/>
    </location>
</feature>
<feature type="compositionally biased region" description="Polar residues" evidence="2">
    <location>
        <begin position="572"/>
        <end position="591"/>
    </location>
</feature>
<dbReference type="AlphaFoldDB" id="A0AAE1C218"/>
<feature type="region of interest" description="Disordered" evidence="2">
    <location>
        <begin position="650"/>
        <end position="671"/>
    </location>
</feature>
<reference evidence="3" key="1">
    <citation type="submission" date="2023-07" db="EMBL/GenBank/DDBJ databases">
        <title>Black Yeasts Isolated from many extreme environments.</title>
        <authorList>
            <person name="Coleine C."/>
            <person name="Stajich J.E."/>
            <person name="Selbmann L."/>
        </authorList>
    </citation>
    <scope>NUCLEOTIDE SEQUENCE</scope>
    <source>
        <strain evidence="3">CCFEE 5485</strain>
    </source>
</reference>
<feature type="compositionally biased region" description="Polar residues" evidence="2">
    <location>
        <begin position="818"/>
        <end position="827"/>
    </location>
</feature>
<feature type="region of interest" description="Disordered" evidence="2">
    <location>
        <begin position="84"/>
        <end position="112"/>
    </location>
</feature>
<comment type="caution">
    <text evidence="3">The sequence shown here is derived from an EMBL/GenBank/DDBJ whole genome shotgun (WGS) entry which is preliminary data.</text>
</comment>
<name>A0AAE1C218_9PEZI</name>
<evidence type="ECO:0000256" key="2">
    <source>
        <dbReference type="SAM" id="MobiDB-lite"/>
    </source>
</evidence>
<gene>
    <name evidence="3" type="ORF">LTR78_004722</name>
</gene>
<evidence type="ECO:0000313" key="3">
    <source>
        <dbReference type="EMBL" id="KAK3675213.1"/>
    </source>
</evidence>
<keyword evidence="1" id="KW-0175">Coiled coil</keyword>
<feature type="coiled-coil region" evidence="1">
    <location>
        <begin position="593"/>
        <end position="620"/>
    </location>
</feature>
<keyword evidence="4" id="KW-1185">Reference proteome</keyword>
<feature type="compositionally biased region" description="Basic and acidic residues" evidence="2">
    <location>
        <begin position="495"/>
        <end position="513"/>
    </location>
</feature>
<protein>
    <submittedName>
        <fullName evidence="3">Uncharacterized protein</fullName>
    </submittedName>
</protein>
<sequence>MSMEKQPWTVNGWRENRYQLDAARSNTTAPIPLSAPTAINPAFQSSILVQNYNHRDEAWRPDGTKEQISTDAHATAARPILVSERHSPAPGGNYGPPQLNFASPQQPASGPWRGLHDDLRRNNDTTQVINAPPLTIQIPPAPGAHRSSPPLAQVKSELPTYPQDVQTPSIQAPSLPSFASFQKHTTRTDDADVDGPEIAPMAARLPCNTCTQLGPMVRNVAIAVAELDENVQMYCNKAVTRSLDMPTDGSVRTVQWVLDRLRYAKGDMVEAGRRVHAPAYFFPHPPAPSTVPSRLDSPPRMLKRSAMWEKDEYSNVKRPRSGGSPGMADSVMYDHRRASVDFSGRSAYSPQAIESAPLSAYPRQGSPGRLFRPLPSPSSLAYPQSAAASLPPPTVHPGSPTMSYQASTSIHTATTDSATSAHIANLQHQVTLKSLSLQSLQSEYSTLLQKLQREKLKSQTIEKKTTVSEQEVNDLTGKNEDLSEQVVSLQSQLEESERKRDNERVETGKEKEQWSRMLDMSNRLQAKLAGERQGLAEERDHLRRVIQHLEQQTSSRTDHGPNSAVSADGLPSFTSVNGSKTKSGYNGNANSDADGLRREVMSMRERVATLTEALQKVQSRSQELDDHTRRIQETRFELTKTLRSVLGNDVVDETSPSQPLPRTSVSEPTPKLGAIIPATPIVIEQPSQVTSYHNALTSNLPPLSAPRSATKASALPTPTSATGPSIAEMISAARATSPNAEELGIYVQPSTSSPEDLVRALGPVPAPAPLPAFRFEAGYQHQSQSHAPIPADKQTHSPPSHQQPYGHASPYRPLPPASQYQQWGHQKSSPPSSHTSPGSSGPGGSSPRDASLAQSQPQSAPIHAGSYSQPQPLSADSRRNSLRGFPDMAVTSPAHGPAGFRQWEQPAGPTSMPPPPRPMTIADSRTVGF</sequence>
<feature type="compositionally biased region" description="Polar residues" evidence="2">
    <location>
        <begin position="654"/>
        <end position="667"/>
    </location>
</feature>
<proteinExistence type="predicted"/>
<evidence type="ECO:0000313" key="4">
    <source>
        <dbReference type="Proteomes" id="UP001274830"/>
    </source>
</evidence>
<organism evidence="3 4">
    <name type="scientific">Recurvomyces mirabilis</name>
    <dbReference type="NCBI Taxonomy" id="574656"/>
    <lineage>
        <taxon>Eukaryota</taxon>
        <taxon>Fungi</taxon>
        <taxon>Dikarya</taxon>
        <taxon>Ascomycota</taxon>
        <taxon>Pezizomycotina</taxon>
        <taxon>Dothideomycetes</taxon>
        <taxon>Dothideomycetidae</taxon>
        <taxon>Mycosphaerellales</taxon>
        <taxon>Teratosphaeriaceae</taxon>
        <taxon>Recurvomyces</taxon>
    </lineage>
</organism>
<feature type="compositionally biased region" description="Low complexity" evidence="2">
    <location>
        <begin position="828"/>
        <end position="839"/>
    </location>
</feature>